<dbReference type="PROSITE" id="PS51898">
    <property type="entry name" value="TYR_RECOMBINASE"/>
    <property type="match status" value="1"/>
</dbReference>
<evidence type="ECO:0000259" key="4">
    <source>
        <dbReference type="PROSITE" id="PS51898"/>
    </source>
</evidence>
<protein>
    <submittedName>
        <fullName evidence="5">Tyrosine-type recombinase/integrase</fullName>
    </submittedName>
</protein>
<name>A0A9D7S624_9BACT</name>
<organism evidence="5 6">
    <name type="scientific">Candidatus Defluviibacterium haderslevense</name>
    <dbReference type="NCBI Taxonomy" id="2981993"/>
    <lineage>
        <taxon>Bacteria</taxon>
        <taxon>Pseudomonadati</taxon>
        <taxon>Bacteroidota</taxon>
        <taxon>Saprospiria</taxon>
        <taxon>Saprospirales</taxon>
        <taxon>Saprospiraceae</taxon>
        <taxon>Candidatus Defluviibacterium</taxon>
    </lineage>
</organism>
<sequence>MEKAGIKIIVTSHSLRHSYATHRLEAGTDLRYIQELLGHNRSKTTEIYTHVSTKNIEKNTSPFGTL</sequence>
<dbReference type="Gene3D" id="1.10.443.10">
    <property type="entry name" value="Intergrase catalytic core"/>
    <property type="match status" value="1"/>
</dbReference>
<accession>A0A9D7S624</accession>
<evidence type="ECO:0000256" key="2">
    <source>
        <dbReference type="ARBA" id="ARBA00023125"/>
    </source>
</evidence>
<keyword evidence="3" id="KW-0233">DNA recombination</keyword>
<gene>
    <name evidence="5" type="ORF">IPO85_00820</name>
</gene>
<dbReference type="EMBL" id="JADKFW010000004">
    <property type="protein sequence ID" value="MBK9716069.1"/>
    <property type="molecule type" value="Genomic_DNA"/>
</dbReference>
<evidence type="ECO:0000256" key="1">
    <source>
        <dbReference type="ARBA" id="ARBA00008857"/>
    </source>
</evidence>
<dbReference type="GO" id="GO:0015074">
    <property type="term" value="P:DNA integration"/>
    <property type="evidence" value="ECO:0007669"/>
    <property type="project" value="InterPro"/>
</dbReference>
<dbReference type="PANTHER" id="PTHR30349">
    <property type="entry name" value="PHAGE INTEGRASE-RELATED"/>
    <property type="match status" value="1"/>
</dbReference>
<dbReference type="InterPro" id="IPR002104">
    <property type="entry name" value="Integrase_catalytic"/>
</dbReference>
<evidence type="ECO:0000313" key="5">
    <source>
        <dbReference type="EMBL" id="MBK9716069.1"/>
    </source>
</evidence>
<feature type="domain" description="Tyr recombinase" evidence="4">
    <location>
        <begin position="1"/>
        <end position="61"/>
    </location>
</feature>
<dbReference type="Proteomes" id="UP000808349">
    <property type="component" value="Unassembled WGS sequence"/>
</dbReference>
<keyword evidence="2" id="KW-0238">DNA-binding</keyword>
<comment type="caution">
    <text evidence="5">The sequence shown here is derived from an EMBL/GenBank/DDBJ whole genome shotgun (WGS) entry which is preliminary data.</text>
</comment>
<evidence type="ECO:0000313" key="6">
    <source>
        <dbReference type="Proteomes" id="UP000808349"/>
    </source>
</evidence>
<evidence type="ECO:0000256" key="3">
    <source>
        <dbReference type="ARBA" id="ARBA00023172"/>
    </source>
</evidence>
<proteinExistence type="inferred from homology"/>
<dbReference type="AlphaFoldDB" id="A0A9D7S624"/>
<dbReference type="SUPFAM" id="SSF56349">
    <property type="entry name" value="DNA breaking-rejoining enzymes"/>
    <property type="match status" value="1"/>
</dbReference>
<dbReference type="GO" id="GO:0003677">
    <property type="term" value="F:DNA binding"/>
    <property type="evidence" value="ECO:0007669"/>
    <property type="project" value="UniProtKB-KW"/>
</dbReference>
<dbReference type="PANTHER" id="PTHR30349:SF41">
    <property type="entry name" value="INTEGRASE_RECOMBINASE PROTEIN MJ0367-RELATED"/>
    <property type="match status" value="1"/>
</dbReference>
<dbReference type="InterPro" id="IPR050090">
    <property type="entry name" value="Tyrosine_recombinase_XerCD"/>
</dbReference>
<dbReference type="InterPro" id="IPR011010">
    <property type="entry name" value="DNA_brk_join_enz"/>
</dbReference>
<dbReference type="InterPro" id="IPR013762">
    <property type="entry name" value="Integrase-like_cat_sf"/>
</dbReference>
<dbReference type="GO" id="GO:0006310">
    <property type="term" value="P:DNA recombination"/>
    <property type="evidence" value="ECO:0007669"/>
    <property type="project" value="UniProtKB-KW"/>
</dbReference>
<reference evidence="5 6" key="1">
    <citation type="submission" date="2020-10" db="EMBL/GenBank/DDBJ databases">
        <title>Connecting structure to function with the recovery of over 1000 high-quality activated sludge metagenome-assembled genomes encoding full-length rRNA genes using long-read sequencing.</title>
        <authorList>
            <person name="Singleton C.M."/>
            <person name="Petriglieri F."/>
            <person name="Kristensen J.M."/>
            <person name="Kirkegaard R.H."/>
            <person name="Michaelsen T.Y."/>
            <person name="Andersen M.H."/>
            <person name="Karst S.M."/>
            <person name="Dueholm M.S."/>
            <person name="Nielsen P.H."/>
            <person name="Albertsen M."/>
        </authorList>
    </citation>
    <scope>NUCLEOTIDE SEQUENCE [LARGE SCALE GENOMIC DNA]</scope>
    <source>
        <strain evidence="5">Ribe_18-Q3-R11-54_BAT3C.373</strain>
    </source>
</reference>
<dbReference type="Pfam" id="PF00589">
    <property type="entry name" value="Phage_integrase"/>
    <property type="match status" value="1"/>
</dbReference>
<comment type="similarity">
    <text evidence="1">Belongs to the 'phage' integrase family.</text>
</comment>